<feature type="transmembrane region" description="Helical" evidence="3">
    <location>
        <begin position="119"/>
        <end position="142"/>
    </location>
</feature>
<dbReference type="GO" id="GO:0012505">
    <property type="term" value="C:endomembrane system"/>
    <property type="evidence" value="ECO:0007669"/>
    <property type="project" value="UniProtKB-SubCell"/>
</dbReference>
<evidence type="ECO:0000256" key="1">
    <source>
        <dbReference type="ARBA" id="ARBA00004127"/>
    </source>
</evidence>
<dbReference type="EMBL" id="CP053452">
    <property type="protein sequence ID" value="QJW92775.1"/>
    <property type="molecule type" value="Genomic_DNA"/>
</dbReference>
<dbReference type="KEGG" id="ftj:FTUN_0272"/>
<evidence type="ECO:0000259" key="4">
    <source>
        <dbReference type="Pfam" id="PF00361"/>
    </source>
</evidence>
<feature type="domain" description="NADH:quinone oxidoreductase/Mrp antiporter transmembrane" evidence="4">
    <location>
        <begin position="179"/>
        <end position="380"/>
    </location>
</feature>
<name>A0A6M5YFH4_9BACT</name>
<proteinExistence type="predicted"/>
<dbReference type="GO" id="GO:0015990">
    <property type="term" value="P:electron transport coupled proton transport"/>
    <property type="evidence" value="ECO:0007669"/>
    <property type="project" value="TreeGrafter"/>
</dbReference>
<sequence length="462" mass="48896">MTPFAPSWVELAVAIPFVGALCVSRMRAPETASRWCLGFSGATLACSVLAAAAFAFNLPIGWGRPASETGGIFAVDELSVSLLPLVALLHFLTALATVRTKMGRFSFAWMLFGEAMRMAAFACVDPWLLIGLMAVSTVPPYFELRSRAKPTRVYALHMGGFVALLFAGWITAANFPHLRSLAGALLLLAVLVRSGTVPFHLWVADLCESSTFGNSLLYITPLSGAYLAVRLVLPVAPDWVLTGLGTVSTITALYAAGMATVQTDGRRLFAYLFLSHASLILVGMQLHTPITLTGSLALWHSVMLSLCGLGLTLRALEARLGRLSLTRYHGLYEHSPALAVCFLLTGLASVGFPGTMGYVAAEVLVDGVVAANPLVGIATIGAAALNGIAVLRAYLLLFTGRQHVSTVSLAITPRERVAVLTLAAIILMAGLFPQPNVESSHKAAEAILQARTIEGQKGVPPN</sequence>
<dbReference type="PANTHER" id="PTHR43507:SF1">
    <property type="entry name" value="NADH-UBIQUINONE OXIDOREDUCTASE CHAIN 4"/>
    <property type="match status" value="1"/>
</dbReference>
<feature type="transmembrane region" description="Helical" evidence="3">
    <location>
        <begin position="239"/>
        <end position="256"/>
    </location>
</feature>
<protein>
    <recommendedName>
        <fullName evidence="4">NADH:quinone oxidoreductase/Mrp antiporter transmembrane domain-containing protein</fullName>
    </recommendedName>
</protein>
<feature type="transmembrane region" description="Helical" evidence="3">
    <location>
        <begin position="35"/>
        <end position="58"/>
    </location>
</feature>
<feature type="transmembrane region" description="Helical" evidence="3">
    <location>
        <begin position="154"/>
        <end position="172"/>
    </location>
</feature>
<feature type="transmembrane region" description="Helical" evidence="3">
    <location>
        <begin position="78"/>
        <end position="98"/>
    </location>
</feature>
<evidence type="ECO:0000313" key="6">
    <source>
        <dbReference type="Proteomes" id="UP000503447"/>
    </source>
</evidence>
<dbReference type="InterPro" id="IPR001750">
    <property type="entry name" value="ND/Mrp_TM"/>
</dbReference>
<dbReference type="GO" id="GO:0042773">
    <property type="term" value="P:ATP synthesis coupled electron transport"/>
    <property type="evidence" value="ECO:0007669"/>
    <property type="project" value="InterPro"/>
</dbReference>
<dbReference type="GO" id="GO:0008137">
    <property type="term" value="F:NADH dehydrogenase (ubiquinone) activity"/>
    <property type="evidence" value="ECO:0007669"/>
    <property type="project" value="InterPro"/>
</dbReference>
<evidence type="ECO:0000256" key="2">
    <source>
        <dbReference type="RuleBase" id="RU000320"/>
    </source>
</evidence>
<dbReference type="Pfam" id="PF00361">
    <property type="entry name" value="Proton_antipo_M"/>
    <property type="match status" value="1"/>
</dbReference>
<feature type="transmembrane region" description="Helical" evidence="3">
    <location>
        <begin position="184"/>
        <end position="203"/>
    </location>
</feature>
<dbReference type="InterPro" id="IPR003918">
    <property type="entry name" value="NADH_UbQ_OxRdtase"/>
</dbReference>
<feature type="transmembrane region" description="Helical" evidence="3">
    <location>
        <begin position="417"/>
        <end position="433"/>
    </location>
</feature>
<keyword evidence="2 3" id="KW-0812">Transmembrane</keyword>
<dbReference type="GO" id="GO:0048039">
    <property type="term" value="F:ubiquinone binding"/>
    <property type="evidence" value="ECO:0007669"/>
    <property type="project" value="TreeGrafter"/>
</dbReference>
<keyword evidence="3" id="KW-0472">Membrane</keyword>
<dbReference type="RefSeq" id="WP_171469112.1">
    <property type="nucleotide sequence ID" value="NZ_CP053452.2"/>
</dbReference>
<dbReference type="GO" id="GO:0016020">
    <property type="term" value="C:membrane"/>
    <property type="evidence" value="ECO:0007669"/>
    <property type="project" value="UniProtKB-SubCell"/>
</dbReference>
<evidence type="ECO:0000256" key="3">
    <source>
        <dbReference type="SAM" id="Phobius"/>
    </source>
</evidence>
<dbReference type="PANTHER" id="PTHR43507">
    <property type="entry name" value="NADH-UBIQUINONE OXIDOREDUCTASE CHAIN 4"/>
    <property type="match status" value="1"/>
</dbReference>
<reference evidence="6" key="1">
    <citation type="submission" date="2020-05" db="EMBL/GenBank/DDBJ databases">
        <title>Frigoriglobus tundricola gen. nov., sp. nov., a psychrotolerant cellulolytic planctomycete of the family Gemmataceae with two divergent copies of 16S rRNA gene.</title>
        <authorList>
            <person name="Kulichevskaya I.S."/>
            <person name="Ivanova A.A."/>
            <person name="Naumoff D.G."/>
            <person name="Beletsky A.V."/>
            <person name="Rijpstra W.I.C."/>
            <person name="Sinninghe Damste J.S."/>
            <person name="Mardanov A.V."/>
            <person name="Ravin N.V."/>
            <person name="Dedysh S.N."/>
        </authorList>
    </citation>
    <scope>NUCLEOTIDE SEQUENCE [LARGE SCALE GENOMIC DNA]</scope>
    <source>
        <strain evidence="6">PL17</strain>
    </source>
</reference>
<feature type="transmembrane region" description="Helical" evidence="3">
    <location>
        <begin position="337"/>
        <end position="361"/>
    </location>
</feature>
<feature type="transmembrane region" description="Helical" evidence="3">
    <location>
        <begin position="298"/>
        <end position="316"/>
    </location>
</feature>
<comment type="subcellular location">
    <subcellularLocation>
        <location evidence="1">Endomembrane system</location>
        <topology evidence="1">Multi-pass membrane protein</topology>
    </subcellularLocation>
    <subcellularLocation>
        <location evidence="2">Membrane</location>
        <topology evidence="2">Multi-pass membrane protein</topology>
    </subcellularLocation>
</comment>
<accession>A0A6M5YFH4</accession>
<gene>
    <name evidence="5" type="ORF">FTUN_0272</name>
</gene>
<dbReference type="GO" id="GO:0003954">
    <property type="term" value="F:NADH dehydrogenase activity"/>
    <property type="evidence" value="ECO:0007669"/>
    <property type="project" value="TreeGrafter"/>
</dbReference>
<feature type="transmembrane region" description="Helical" evidence="3">
    <location>
        <begin position="268"/>
        <end position="286"/>
    </location>
</feature>
<dbReference type="AlphaFoldDB" id="A0A6M5YFH4"/>
<feature type="transmembrane region" description="Helical" evidence="3">
    <location>
        <begin position="6"/>
        <end position="23"/>
    </location>
</feature>
<keyword evidence="3" id="KW-1133">Transmembrane helix</keyword>
<feature type="transmembrane region" description="Helical" evidence="3">
    <location>
        <begin position="373"/>
        <end position="397"/>
    </location>
</feature>
<keyword evidence="6" id="KW-1185">Reference proteome</keyword>
<evidence type="ECO:0000313" key="5">
    <source>
        <dbReference type="EMBL" id="QJW92775.1"/>
    </source>
</evidence>
<dbReference type="Proteomes" id="UP000503447">
    <property type="component" value="Chromosome"/>
</dbReference>
<organism evidence="5 6">
    <name type="scientific">Frigoriglobus tundricola</name>
    <dbReference type="NCBI Taxonomy" id="2774151"/>
    <lineage>
        <taxon>Bacteria</taxon>
        <taxon>Pseudomonadati</taxon>
        <taxon>Planctomycetota</taxon>
        <taxon>Planctomycetia</taxon>
        <taxon>Gemmatales</taxon>
        <taxon>Gemmataceae</taxon>
        <taxon>Frigoriglobus</taxon>
    </lineage>
</organism>